<protein>
    <submittedName>
        <fullName evidence="1">Aldose 1-epimerase family protein</fullName>
    </submittedName>
</protein>
<sequence length="353" mass="40830">MVKILGRDYTKMDFQRYFGSFDHLIGFKKYEYNSSRAKGLSAIEVKTGGGLSFEVLEDRGMDIGVCNYKGIPISFRSAIKESCPEFFEPLGDEWFRNYGGGLLTTCGLNYLGAPCVDNGEKLGLHGRISNTPSEELYTRKYWDKDELILEVNGSIREAKALNYNLVLNRQIKVKGGENRFFIKDKIVNEGFRDTCNMILYHFNIGHPVLDLDSKLYLRTKEVVPRDEIASNRWDKYNEYLAPTKDYPDVVYYHSLESSNDGICKVAFVNHNIDIGIYIKYNSKTLPYFTQWKFTGEGNYVTGLEPGNCRVNGRDIERRENRLKILKPYEEVNYEIEFGIIDRKENIDRCIKDI</sequence>
<comment type="caution">
    <text evidence="1">The sequence shown here is derived from an EMBL/GenBank/DDBJ whole genome shotgun (WGS) entry which is preliminary data.</text>
</comment>
<dbReference type="RefSeq" id="WP_257490766.1">
    <property type="nucleotide sequence ID" value="NZ_JANJZL010000022.1"/>
</dbReference>
<dbReference type="Gene3D" id="2.70.98.10">
    <property type="match status" value="1"/>
</dbReference>
<dbReference type="Proteomes" id="UP001142078">
    <property type="component" value="Unassembled WGS sequence"/>
</dbReference>
<dbReference type="GO" id="GO:0030246">
    <property type="term" value="F:carbohydrate binding"/>
    <property type="evidence" value="ECO:0007669"/>
    <property type="project" value="InterPro"/>
</dbReference>
<dbReference type="EMBL" id="JANJZL010000022">
    <property type="protein sequence ID" value="MCR2045588.1"/>
    <property type="molecule type" value="Genomic_DNA"/>
</dbReference>
<evidence type="ECO:0000313" key="2">
    <source>
        <dbReference type="Proteomes" id="UP001142078"/>
    </source>
</evidence>
<organism evidence="1 2">
    <name type="scientific">Anaerosalibacter massiliensis</name>
    <dbReference type="NCBI Taxonomy" id="1347392"/>
    <lineage>
        <taxon>Bacteria</taxon>
        <taxon>Bacillati</taxon>
        <taxon>Bacillota</taxon>
        <taxon>Tissierellia</taxon>
        <taxon>Tissierellales</taxon>
        <taxon>Sporanaerobacteraceae</taxon>
        <taxon>Anaerosalibacter</taxon>
    </lineage>
</organism>
<dbReference type="Pfam" id="PF14486">
    <property type="entry name" value="DUF4432"/>
    <property type="match status" value="1"/>
</dbReference>
<dbReference type="InterPro" id="IPR014718">
    <property type="entry name" value="GH-type_carb-bd"/>
</dbReference>
<dbReference type="CDD" id="cd09023">
    <property type="entry name" value="Aldose_epim_Ec_c4013"/>
    <property type="match status" value="1"/>
</dbReference>
<keyword evidence="2" id="KW-1185">Reference proteome</keyword>
<reference evidence="1" key="1">
    <citation type="submission" date="2022-07" db="EMBL/GenBank/DDBJ databases">
        <title>Enhanced cultured diversity of the mouse gut microbiota enables custom-made synthetic communities.</title>
        <authorList>
            <person name="Afrizal A."/>
        </authorList>
    </citation>
    <scope>NUCLEOTIDE SEQUENCE</scope>
    <source>
        <strain evidence="1">DSM 29482</strain>
    </source>
</reference>
<accession>A0A9X2MK97</accession>
<name>A0A9X2MK97_9FIRM</name>
<evidence type="ECO:0000313" key="1">
    <source>
        <dbReference type="EMBL" id="MCR2045588.1"/>
    </source>
</evidence>
<dbReference type="AlphaFoldDB" id="A0A9X2MK97"/>
<dbReference type="InterPro" id="IPR027839">
    <property type="entry name" value="DUF4432"/>
</dbReference>
<proteinExistence type="predicted"/>
<gene>
    <name evidence="1" type="ORF">NSA23_16000</name>
</gene>